<dbReference type="EMBL" id="CP022753">
    <property type="protein sequence ID" value="ASU85820.1"/>
    <property type="molecule type" value="Genomic_DNA"/>
</dbReference>
<gene>
    <name evidence="1" type="ORF">CDO52_26155</name>
</gene>
<name>A0A223SCI9_9ACTN</name>
<dbReference type="AlphaFoldDB" id="A0A223SCI9"/>
<reference evidence="1 2" key="1">
    <citation type="submission" date="2017-08" db="EMBL/GenBank/DDBJ databases">
        <title>The complete genome sequence of Nocardiopsis gilva YIM 90087.</title>
        <authorList>
            <person name="Yin M."/>
            <person name="Tang S."/>
        </authorList>
    </citation>
    <scope>NUCLEOTIDE SEQUENCE [LARGE SCALE GENOMIC DNA]</scope>
    <source>
        <strain evidence="1 2">YIM 90087</strain>
    </source>
</reference>
<protein>
    <submittedName>
        <fullName evidence="1">Uncharacterized protein</fullName>
    </submittedName>
</protein>
<accession>A0A223SCI9</accession>
<dbReference type="KEGG" id="ngv:CDO52_26155"/>
<dbReference type="Proteomes" id="UP000215005">
    <property type="component" value="Chromosome"/>
</dbReference>
<dbReference type="OrthoDB" id="3622226at2"/>
<proteinExistence type="predicted"/>
<organism evidence="1 2">
    <name type="scientific">Nocardiopsis gilva YIM 90087</name>
    <dbReference type="NCBI Taxonomy" id="1235441"/>
    <lineage>
        <taxon>Bacteria</taxon>
        <taxon>Bacillati</taxon>
        <taxon>Actinomycetota</taxon>
        <taxon>Actinomycetes</taxon>
        <taxon>Streptosporangiales</taxon>
        <taxon>Nocardiopsidaceae</taxon>
        <taxon>Nocardiopsis</taxon>
    </lineage>
</organism>
<evidence type="ECO:0000313" key="1">
    <source>
        <dbReference type="EMBL" id="ASU85820.1"/>
    </source>
</evidence>
<dbReference type="RefSeq" id="WP_017618461.1">
    <property type="nucleotide sequence ID" value="NZ_ANBG01000167.1"/>
</dbReference>
<sequence>MPRYGREDEEWEQLVEAGLKFLIERAQLKTFTTYTELNAALVRRTGLRGFDFGQDSERAAMGDLLATIVERELPKTGLMLSALVRYLDRNDAGTGFYKFAEELGLLERGASTRAKDEFWFKQVNALYGCYAS</sequence>
<keyword evidence="2" id="KW-1185">Reference proteome</keyword>
<evidence type="ECO:0000313" key="2">
    <source>
        <dbReference type="Proteomes" id="UP000215005"/>
    </source>
</evidence>